<dbReference type="PANTHER" id="PTHR15688">
    <property type="entry name" value="KINETOCHORE-ASSOCIATED PROTEIN 1"/>
    <property type="match status" value="1"/>
</dbReference>
<dbReference type="InterPro" id="IPR052802">
    <property type="entry name" value="KNTC1"/>
</dbReference>
<dbReference type="Pfam" id="PF10493">
    <property type="entry name" value="Rod_C"/>
    <property type="match status" value="1"/>
</dbReference>
<reference evidence="3 4" key="1">
    <citation type="journal article" date="2015" name="Nat. Commun.">
        <title>Outbred genome sequencing and CRISPR/Cas9 gene editing in butterflies.</title>
        <authorList>
            <person name="Li X."/>
            <person name="Fan D."/>
            <person name="Zhang W."/>
            <person name="Liu G."/>
            <person name="Zhang L."/>
            <person name="Zhao L."/>
            <person name="Fang X."/>
            <person name="Chen L."/>
            <person name="Dong Y."/>
            <person name="Chen Y."/>
            <person name="Ding Y."/>
            <person name="Zhao R."/>
            <person name="Feng M."/>
            <person name="Zhu Y."/>
            <person name="Feng Y."/>
            <person name="Jiang X."/>
            <person name="Zhu D."/>
            <person name="Xiang H."/>
            <person name="Feng X."/>
            <person name="Li S."/>
            <person name="Wang J."/>
            <person name="Zhang G."/>
            <person name="Kronforst M.R."/>
            <person name="Wang W."/>
        </authorList>
    </citation>
    <scope>NUCLEOTIDE SEQUENCE [LARGE SCALE GENOMIC DNA]</scope>
    <source>
        <strain evidence="3">Ya'a_city_454_Pm</strain>
        <tissue evidence="3">Whole body</tissue>
    </source>
</reference>
<dbReference type="GO" id="GO:0031267">
    <property type="term" value="F:small GTPase binding"/>
    <property type="evidence" value="ECO:0007669"/>
    <property type="project" value="TreeGrafter"/>
</dbReference>
<dbReference type="GO" id="GO:0005737">
    <property type="term" value="C:cytoplasm"/>
    <property type="evidence" value="ECO:0007669"/>
    <property type="project" value="TreeGrafter"/>
</dbReference>
<keyword evidence="4" id="KW-1185">Reference proteome</keyword>
<evidence type="ECO:0000313" key="4">
    <source>
        <dbReference type="Proteomes" id="UP000053240"/>
    </source>
</evidence>
<feature type="region of interest" description="Disordered" evidence="1">
    <location>
        <begin position="340"/>
        <end position="360"/>
    </location>
</feature>
<dbReference type="InParanoid" id="A0A194RL02"/>
<proteinExistence type="predicted"/>
<accession>A0A194RL02</accession>
<evidence type="ECO:0000259" key="2">
    <source>
        <dbReference type="Pfam" id="PF10493"/>
    </source>
</evidence>
<evidence type="ECO:0000256" key="1">
    <source>
        <dbReference type="SAM" id="MobiDB-lite"/>
    </source>
</evidence>
<dbReference type="GO" id="GO:1990423">
    <property type="term" value="C:RZZ complex"/>
    <property type="evidence" value="ECO:0007669"/>
    <property type="project" value="TreeGrafter"/>
</dbReference>
<dbReference type="GO" id="GO:0000070">
    <property type="term" value="P:mitotic sister chromatid segregation"/>
    <property type="evidence" value="ECO:0007669"/>
    <property type="project" value="TreeGrafter"/>
</dbReference>
<dbReference type="EMBL" id="KQ460207">
    <property type="protein sequence ID" value="KPJ16656.1"/>
    <property type="molecule type" value="Genomic_DNA"/>
</dbReference>
<evidence type="ECO:0000313" key="3">
    <source>
        <dbReference type="EMBL" id="KPJ16656.1"/>
    </source>
</evidence>
<dbReference type="Proteomes" id="UP000053240">
    <property type="component" value="Unassembled WGS sequence"/>
</dbReference>
<dbReference type="STRING" id="76193.A0A194RL02"/>
<dbReference type="PANTHER" id="PTHR15688:SF1">
    <property type="entry name" value="KINETOCHORE-ASSOCIATED PROTEIN 1"/>
    <property type="match status" value="1"/>
</dbReference>
<dbReference type="GO" id="GO:0005828">
    <property type="term" value="C:kinetochore microtubule"/>
    <property type="evidence" value="ECO:0007669"/>
    <property type="project" value="TreeGrafter"/>
</dbReference>
<sequence>MTMSSTNVVQSHIGTITFANPVNNIEAHFLYPKVVIIEDRRKVTIIDIECEFNNETSKTFVFDLDEDITDNILLEHLLWLTLKSYVLVVINIKTGTLVNIRCNNYANYKICQFYRLNNNLVLMSESGECLALPFSTTELDNNMKQSENDMVVTLEKLHISRSALKSQETVTLLSELNAYIEYGKVILQCSITGTIDVLSTDPLLEYIVPWTNSLIIANKSNMWMIDLRDFSTTYQFSNEVSKYYPLKAVDKTFYYILWDKEQVQVKSASICHSENNESEASDNIVTSKTTQDNLKVQLNTLVSSITSNIKPAQVVSILSLNKDLQTARDMICSNAVKQTMTSRTKSEEATPSSKENEPWRLTSREEPLLRTAHKCVRHIANMEWAGACLFYVLQGCARGADQVAAAHLCFQFSQRWATLQPGNRALRQMERLYATLSTRHALHNIDWACEEFIRLSTEPAQLIHAMYLHPDFVDKIARYDVNRAANEIADKNNINISTIRIQILENLLQKGEKETETLPGLNTKELITAKYILKATCSKMAAIYLSRIALDEECEFNKCKKLRAFQCLMSVVDPDTAVKVTNRERESLWSLLLELLYVVNLEKIDMPWVVATFVQDKLHALQQLLQVANGNIEGLKIAAALALRYGDALIIRELIPLLVRASLHDEVIPLLLKCCHLLDEVIYTAWRAVMLTPFQRADYPITERQKKKCLKVLNLLPVCPLIKDEDLLEIWKHCVRCKCLGLGCLILPYMTSQTRQKLTELQKIDRRNLIISIKNLHAESYLVPGAMIALENLGSKTHR</sequence>
<protein>
    <submittedName>
        <fullName evidence="3">Kinetochore-associated protein 1</fullName>
    </submittedName>
</protein>
<name>A0A194RL02_PAPMA</name>
<dbReference type="AlphaFoldDB" id="A0A194RL02"/>
<dbReference type="GO" id="GO:1903394">
    <property type="term" value="P:protein localization to kinetochore involved in kinetochore assembly"/>
    <property type="evidence" value="ECO:0007669"/>
    <property type="project" value="TreeGrafter"/>
</dbReference>
<feature type="compositionally biased region" description="Basic and acidic residues" evidence="1">
    <location>
        <begin position="344"/>
        <end position="360"/>
    </location>
</feature>
<feature type="domain" description="RZZ complex subunit KNTC1/ROD C-terminal" evidence="2">
    <location>
        <begin position="316"/>
        <end position="762"/>
    </location>
</feature>
<organism evidence="3 4">
    <name type="scientific">Papilio machaon</name>
    <name type="common">Old World swallowtail butterfly</name>
    <dbReference type="NCBI Taxonomy" id="76193"/>
    <lineage>
        <taxon>Eukaryota</taxon>
        <taxon>Metazoa</taxon>
        <taxon>Ecdysozoa</taxon>
        <taxon>Arthropoda</taxon>
        <taxon>Hexapoda</taxon>
        <taxon>Insecta</taxon>
        <taxon>Pterygota</taxon>
        <taxon>Neoptera</taxon>
        <taxon>Endopterygota</taxon>
        <taxon>Lepidoptera</taxon>
        <taxon>Glossata</taxon>
        <taxon>Ditrysia</taxon>
        <taxon>Papilionoidea</taxon>
        <taxon>Papilionidae</taxon>
        <taxon>Papilioninae</taxon>
        <taxon>Papilio</taxon>
    </lineage>
</organism>
<gene>
    <name evidence="3" type="ORF">RR48_10255</name>
</gene>
<dbReference type="GO" id="GO:0007094">
    <property type="term" value="P:mitotic spindle assembly checkpoint signaling"/>
    <property type="evidence" value="ECO:0007669"/>
    <property type="project" value="TreeGrafter"/>
</dbReference>
<dbReference type="InterPro" id="IPR019527">
    <property type="entry name" value="RZZ-complex_KNTC1/ROD_C"/>
</dbReference>